<dbReference type="SUPFAM" id="SSF50475">
    <property type="entry name" value="FMN-binding split barrel"/>
    <property type="match status" value="1"/>
</dbReference>
<evidence type="ECO:0000313" key="2">
    <source>
        <dbReference type="Proteomes" id="UP000193450"/>
    </source>
</evidence>
<dbReference type="KEGG" id="osg:BST96_18255"/>
<dbReference type="AlphaFoldDB" id="A0A1X9NJ58"/>
<sequence>MSDKDVENYDDVTMYGLTAQKEEELLLKQNELTFIWTNKAGHGMGVTMSYIWRKGSIWVTATEQRARMKALARDPRCSVVISSAGTDIDVSQSITFKGSAILHRDQATKDWFYPDFARHANSPAPTPEAFVEFLDTEGRIIIEVIPEKSIKFDGGMMRDKTSEAINNR</sequence>
<dbReference type="EMBL" id="CP019343">
    <property type="protein sequence ID" value="ARN75875.1"/>
    <property type="molecule type" value="Genomic_DNA"/>
</dbReference>
<accession>A0A1X9NJ58</accession>
<name>A0A1X9NJ58_9GAMM</name>
<organism evidence="1 2">
    <name type="scientific">Oceanicoccus sagamiensis</name>
    <dbReference type="NCBI Taxonomy" id="716816"/>
    <lineage>
        <taxon>Bacteria</taxon>
        <taxon>Pseudomonadati</taxon>
        <taxon>Pseudomonadota</taxon>
        <taxon>Gammaproteobacteria</taxon>
        <taxon>Cellvibrionales</taxon>
        <taxon>Spongiibacteraceae</taxon>
        <taxon>Oceanicoccus</taxon>
    </lineage>
</organism>
<dbReference type="RefSeq" id="WP_085760068.1">
    <property type="nucleotide sequence ID" value="NZ_CP019343.1"/>
</dbReference>
<proteinExistence type="predicted"/>
<protein>
    <recommendedName>
        <fullName evidence="3">Pyridoxamine 5'-phosphate oxidase putative domain-containing protein</fullName>
    </recommendedName>
</protein>
<dbReference type="Gene3D" id="2.30.110.10">
    <property type="entry name" value="Electron Transport, Fmn-binding Protein, Chain A"/>
    <property type="match status" value="1"/>
</dbReference>
<dbReference type="InterPro" id="IPR012349">
    <property type="entry name" value="Split_barrel_FMN-bd"/>
</dbReference>
<reference evidence="1 2" key="1">
    <citation type="submission" date="2016-11" db="EMBL/GenBank/DDBJ databases">
        <title>Trade-off between light-utilization and light-protection in marine flavobacteria.</title>
        <authorList>
            <person name="Kumagai Y."/>
        </authorList>
    </citation>
    <scope>NUCLEOTIDE SEQUENCE [LARGE SCALE GENOMIC DNA]</scope>
    <source>
        <strain evidence="1 2">NBRC 107125</strain>
    </source>
</reference>
<gene>
    <name evidence="1" type="ORF">BST96_18255</name>
</gene>
<evidence type="ECO:0008006" key="3">
    <source>
        <dbReference type="Google" id="ProtNLM"/>
    </source>
</evidence>
<dbReference type="STRING" id="716816.BST96_18255"/>
<evidence type="ECO:0000313" key="1">
    <source>
        <dbReference type="EMBL" id="ARN75875.1"/>
    </source>
</evidence>
<dbReference type="OrthoDB" id="5180813at2"/>
<keyword evidence="2" id="KW-1185">Reference proteome</keyword>
<dbReference type="Proteomes" id="UP000193450">
    <property type="component" value="Chromosome"/>
</dbReference>